<comment type="caution">
    <text evidence="2">The sequence shown here is derived from an EMBL/GenBank/DDBJ whole genome shotgun (WGS) entry which is preliminary data.</text>
</comment>
<dbReference type="Proteomes" id="UP000281955">
    <property type="component" value="Unassembled WGS sequence"/>
</dbReference>
<reference evidence="2 3" key="1">
    <citation type="submission" date="2018-10" db="EMBL/GenBank/DDBJ databases">
        <title>Genomic Encyclopedia of Archaeal and Bacterial Type Strains, Phase II (KMG-II): from individual species to whole genera.</title>
        <authorList>
            <person name="Goeker M."/>
        </authorList>
    </citation>
    <scope>NUCLEOTIDE SEQUENCE [LARGE SCALE GENOMIC DNA]</scope>
    <source>
        <strain evidence="2 3">RP-AC37</strain>
    </source>
</reference>
<evidence type="ECO:0000313" key="3">
    <source>
        <dbReference type="Proteomes" id="UP000281955"/>
    </source>
</evidence>
<dbReference type="InterPro" id="IPR024344">
    <property type="entry name" value="MDMPI_metal-binding"/>
</dbReference>
<dbReference type="GO" id="GO:0016853">
    <property type="term" value="F:isomerase activity"/>
    <property type="evidence" value="ECO:0007669"/>
    <property type="project" value="UniProtKB-KW"/>
</dbReference>
<dbReference type="GO" id="GO:0046872">
    <property type="term" value="F:metal ion binding"/>
    <property type="evidence" value="ECO:0007669"/>
    <property type="project" value="InterPro"/>
</dbReference>
<dbReference type="OrthoDB" id="3292744at2"/>
<keyword evidence="3" id="KW-1185">Reference proteome</keyword>
<keyword evidence="2" id="KW-0413">Isomerase</keyword>
<dbReference type="AlphaFoldDB" id="A0A420XUC1"/>
<dbReference type="EMBL" id="RBWV01000009">
    <property type="protein sequence ID" value="RKS80425.1"/>
    <property type="molecule type" value="Genomic_DNA"/>
</dbReference>
<name>A0A420XUC1_9ACTN</name>
<dbReference type="RefSeq" id="WP_121192108.1">
    <property type="nucleotide sequence ID" value="NZ_RBWV01000009.1"/>
</dbReference>
<dbReference type="Gene3D" id="1.20.120.450">
    <property type="entry name" value="dinb family like domain"/>
    <property type="match status" value="1"/>
</dbReference>
<keyword evidence="2" id="KW-0670">Pyruvate</keyword>
<protein>
    <submittedName>
        <fullName evidence="2">Mycothiol maleylpyruvate isomerase-like protein</fullName>
    </submittedName>
</protein>
<dbReference type="InParanoid" id="A0A420XUC1"/>
<feature type="domain" description="Mycothiol-dependent maleylpyruvate isomerase metal-binding" evidence="1">
    <location>
        <begin position="23"/>
        <end position="152"/>
    </location>
</feature>
<evidence type="ECO:0000259" key="1">
    <source>
        <dbReference type="Pfam" id="PF11716"/>
    </source>
</evidence>
<organism evidence="2 3">
    <name type="scientific">Motilibacter peucedani</name>
    <dbReference type="NCBI Taxonomy" id="598650"/>
    <lineage>
        <taxon>Bacteria</taxon>
        <taxon>Bacillati</taxon>
        <taxon>Actinomycetota</taxon>
        <taxon>Actinomycetes</taxon>
        <taxon>Motilibacterales</taxon>
        <taxon>Motilibacteraceae</taxon>
        <taxon>Motilibacter</taxon>
    </lineage>
</organism>
<dbReference type="InterPro" id="IPR034660">
    <property type="entry name" value="DinB/YfiT-like"/>
</dbReference>
<dbReference type="SUPFAM" id="SSF109854">
    <property type="entry name" value="DinB/YfiT-like putative metalloenzymes"/>
    <property type="match status" value="1"/>
</dbReference>
<accession>A0A420XUC1</accession>
<sequence length="204" mass="21133">MIFPWDESRAAYADAAHWFVVTAALVGDRWAEPGLGEWDLRSLVGHTTRSFVTVESYLAVPPERVEVETAAGYVTAIRAAAAAPGVAERGREAGAALGDDPVAAVAVLAERVVELVGRCTGEELLTTLAGGMRLRDYLPTRTFELVTHTCDLSVALGVEAAPPATAAEQALGVVAAVAAQVGGAAALLLSATGRRPLPEGFSVL</sequence>
<dbReference type="Pfam" id="PF11716">
    <property type="entry name" value="MDMPI_N"/>
    <property type="match status" value="1"/>
</dbReference>
<evidence type="ECO:0000313" key="2">
    <source>
        <dbReference type="EMBL" id="RKS80425.1"/>
    </source>
</evidence>
<gene>
    <name evidence="2" type="ORF">CLV35_0857</name>
</gene>
<proteinExistence type="predicted"/>